<dbReference type="CDD" id="cd05016">
    <property type="entry name" value="SIS_PGI_2"/>
    <property type="match status" value="1"/>
</dbReference>
<dbReference type="PROSITE" id="PS51463">
    <property type="entry name" value="P_GLUCOSE_ISOMERASE_3"/>
    <property type="match status" value="1"/>
</dbReference>
<organism evidence="5 6">
    <name type="scientific">Tritrichomonas musculus</name>
    <dbReference type="NCBI Taxonomy" id="1915356"/>
    <lineage>
        <taxon>Eukaryota</taxon>
        <taxon>Metamonada</taxon>
        <taxon>Parabasalia</taxon>
        <taxon>Tritrichomonadida</taxon>
        <taxon>Tritrichomonadidae</taxon>
        <taxon>Tritrichomonas</taxon>
    </lineage>
</organism>
<reference evidence="5 6" key="1">
    <citation type="submission" date="2024-04" db="EMBL/GenBank/DDBJ databases">
        <title>Tritrichomonas musculus Genome.</title>
        <authorList>
            <person name="Alves-Ferreira E."/>
            <person name="Grigg M."/>
            <person name="Lorenzi H."/>
            <person name="Galac M."/>
        </authorList>
    </citation>
    <scope>NUCLEOTIDE SEQUENCE [LARGE SCALE GENOMIC DNA]</scope>
    <source>
        <strain evidence="5 6">EAF2021</strain>
    </source>
</reference>
<dbReference type="Pfam" id="PF00342">
    <property type="entry name" value="PGI"/>
    <property type="match status" value="1"/>
</dbReference>
<evidence type="ECO:0000256" key="3">
    <source>
        <dbReference type="ARBA" id="ARBA00023235"/>
    </source>
</evidence>
<proteinExistence type="inferred from homology"/>
<keyword evidence="3 4" id="KW-0413">Isomerase</keyword>
<dbReference type="PANTHER" id="PTHR11469">
    <property type="entry name" value="GLUCOSE-6-PHOSPHATE ISOMERASE"/>
    <property type="match status" value="1"/>
</dbReference>
<comment type="similarity">
    <text evidence="4">Belongs to the GPI family.</text>
</comment>
<evidence type="ECO:0000313" key="5">
    <source>
        <dbReference type="EMBL" id="KAK8890019.1"/>
    </source>
</evidence>
<dbReference type="CDD" id="cd05015">
    <property type="entry name" value="SIS_PGI_1"/>
    <property type="match status" value="1"/>
</dbReference>
<protein>
    <recommendedName>
        <fullName evidence="4">Glucose-6-phosphate isomerase</fullName>
        <ecNumber evidence="4">5.3.1.9</ecNumber>
    </recommendedName>
</protein>
<comment type="catalytic activity">
    <reaction evidence="4">
        <text>alpha-D-glucose 6-phosphate = beta-D-fructose 6-phosphate</text>
        <dbReference type="Rhea" id="RHEA:11816"/>
        <dbReference type="ChEBI" id="CHEBI:57634"/>
        <dbReference type="ChEBI" id="CHEBI:58225"/>
        <dbReference type="EC" id="5.3.1.9"/>
    </reaction>
</comment>
<evidence type="ECO:0000256" key="1">
    <source>
        <dbReference type="ARBA" id="ARBA00022432"/>
    </source>
</evidence>
<dbReference type="EMBL" id="JAPFFF010000005">
    <property type="protein sequence ID" value="KAK8890019.1"/>
    <property type="molecule type" value="Genomic_DNA"/>
</dbReference>
<dbReference type="Gene3D" id="3.40.50.10490">
    <property type="entry name" value="Glucose-6-phosphate isomerase like protein, domain 1"/>
    <property type="match status" value="2"/>
</dbReference>
<dbReference type="EC" id="5.3.1.9" evidence="4"/>
<gene>
    <name evidence="5" type="ORF">M9Y10_034778</name>
</gene>
<keyword evidence="1 4" id="KW-0312">Gluconeogenesis</keyword>
<dbReference type="InterPro" id="IPR001672">
    <property type="entry name" value="G6P_Isomerase"/>
</dbReference>
<dbReference type="HAMAP" id="MF_00473">
    <property type="entry name" value="G6P_isomerase"/>
    <property type="match status" value="1"/>
</dbReference>
<dbReference type="InterPro" id="IPR035476">
    <property type="entry name" value="SIS_PGI_1"/>
</dbReference>
<evidence type="ECO:0000313" key="6">
    <source>
        <dbReference type="Proteomes" id="UP001470230"/>
    </source>
</evidence>
<dbReference type="Proteomes" id="UP001470230">
    <property type="component" value="Unassembled WGS sequence"/>
</dbReference>
<evidence type="ECO:0000256" key="2">
    <source>
        <dbReference type="ARBA" id="ARBA00023152"/>
    </source>
</evidence>
<name>A0ABR2KFW4_9EUKA</name>
<comment type="caution">
    <text evidence="5">The sequence shown here is derived from an EMBL/GenBank/DDBJ whole genome shotgun (WGS) entry which is preliminary data.</text>
</comment>
<dbReference type="PANTHER" id="PTHR11469:SF1">
    <property type="entry name" value="GLUCOSE-6-PHOSPHATE ISOMERASE"/>
    <property type="match status" value="1"/>
</dbReference>
<dbReference type="InterPro" id="IPR035482">
    <property type="entry name" value="SIS_PGI_2"/>
</dbReference>
<sequence>MTDTYYDPTSGFRFDVHFETVFKNIDEVYTAQKAKFDKAMDLIRRMENGEVVNHTEVKAESEDRQVDHYNLRLQEEKVPGKSLANTLKLWEETLAFAKDCETGKVKPSKADKYDTIIFNGIGGSYLGPQMLIIATYGADYNTTAHLPFKIYFTSNTDPDLFKKVTDNVRLESSIMVHLSKSGTTAETAGNMHTWFDLCAAKGLDIGEHSACVTIKDSKLDKIAHEKKFVRDWHMEVDTGGRTSVCSEIGMAPCAFAHLDFAQFIRGMSAMDILTRNPNFKENPAAIFAAIINRLSEINGFKNMIVLCYSEFMKEYAHYLQQLYMESLGKNYTVSGQEVHVGQTVFGGVGTGEQHAFMQQVQKGLYDCFVKIIHFEKRGYDFANESAGSMGRQLLAFVEGTEKALLKNKRPFFDVSFPERNEYNFGMMIALEERIVTFLGSFLDINSYDQPGVQDGKLAATAVNKLSAQIVKCLETTSAKGTAAEILKALNIEGEHYEAEQVLNDIYNNHAVPNSYPTLVNLKAQREYSREAKQFIFTFNH</sequence>
<dbReference type="SUPFAM" id="SSF53697">
    <property type="entry name" value="SIS domain"/>
    <property type="match status" value="1"/>
</dbReference>
<keyword evidence="6" id="KW-1185">Reference proteome</keyword>
<keyword evidence="2 4" id="KW-0324">Glycolysis</keyword>
<evidence type="ECO:0000256" key="4">
    <source>
        <dbReference type="RuleBase" id="RU000612"/>
    </source>
</evidence>
<dbReference type="InterPro" id="IPR046348">
    <property type="entry name" value="SIS_dom_sf"/>
</dbReference>
<comment type="pathway">
    <text evidence="4">Carbohydrate degradation; glycolysis; D-glyceraldehyde 3-phosphate and glycerone phosphate from D-glucose: step 2/4.</text>
</comment>
<dbReference type="PRINTS" id="PR00662">
    <property type="entry name" value="G6PISOMERASE"/>
</dbReference>
<accession>A0ABR2KFW4</accession>